<name>A0A354G3C0_UNCKA</name>
<feature type="transmembrane region" description="Helical" evidence="1">
    <location>
        <begin position="20"/>
        <end position="41"/>
    </location>
</feature>
<evidence type="ECO:0000313" key="4">
    <source>
        <dbReference type="Proteomes" id="UP000261706"/>
    </source>
</evidence>
<dbReference type="PANTHER" id="PTHR36194:SF1">
    <property type="entry name" value="S-LAYER-LIKE PROTEIN"/>
    <property type="match status" value="1"/>
</dbReference>
<keyword evidence="1" id="KW-1133">Transmembrane helix</keyword>
<protein>
    <recommendedName>
        <fullName evidence="2">SH3b domain-containing protein</fullName>
    </recommendedName>
</protein>
<dbReference type="InterPro" id="IPR013229">
    <property type="entry name" value="PEGA"/>
</dbReference>
<dbReference type="Gene3D" id="2.30.30.40">
    <property type="entry name" value="SH3 Domains"/>
    <property type="match status" value="1"/>
</dbReference>
<dbReference type="AlphaFoldDB" id="A0A354G3C0"/>
<dbReference type="PROSITE" id="PS51781">
    <property type="entry name" value="SH3B"/>
    <property type="match status" value="1"/>
</dbReference>
<evidence type="ECO:0000256" key="1">
    <source>
        <dbReference type="SAM" id="Phobius"/>
    </source>
</evidence>
<dbReference type="InterPro" id="IPR003646">
    <property type="entry name" value="SH3-like_bac-type"/>
</dbReference>
<sequence>MYCSMSISTIANKEKSLPNAVIYIIGIIGVGLIVYFGGYIIRNADKLKSKSGIKVEVAGESAEVYINDKFVSKTPYTSDKIASGSNKITIKNGDRQYQTSLNFLPSEQQTTHYVGIERDLGISDTFSSGKEFWFEKDTSGNVLRIISEPSGAKVYIDNSEVGTTPFLSNNISNGDYDLKVAIAGFAIQTSRITVSKGYTLNATFKLFPVPVPQKISSFEGSKNLYDLSSDNNVVTTNPQEWAKAAVYWNKSRGLNVEGTGENKEPFFEVFLSYKGDLFNAEGAPITSKEELASVKAESKIGYLGRTIDGQGLSKEAKQTLETLLGTVTVGKQAKITATPTGWLRVRSEPNLNGLEITRVDTGGTYQVLEEQTGWVKIKVSDTSEGWVSADYVELVE</sequence>
<comment type="caution">
    <text evidence="3">The sequence shown here is derived from an EMBL/GenBank/DDBJ whole genome shotgun (WGS) entry which is preliminary data.</text>
</comment>
<keyword evidence="1" id="KW-0812">Transmembrane</keyword>
<dbReference type="SMART" id="SM00287">
    <property type="entry name" value="SH3b"/>
    <property type="match status" value="1"/>
</dbReference>
<keyword evidence="1" id="KW-0472">Membrane</keyword>
<reference evidence="3 4" key="1">
    <citation type="journal article" date="2018" name="Nat. Biotechnol.">
        <title>A standardized bacterial taxonomy based on genome phylogeny substantially revises the tree of life.</title>
        <authorList>
            <person name="Parks D.H."/>
            <person name="Chuvochina M."/>
            <person name="Waite D.W."/>
            <person name="Rinke C."/>
            <person name="Skarshewski A."/>
            <person name="Chaumeil P.A."/>
            <person name="Hugenholtz P."/>
        </authorList>
    </citation>
    <scope>NUCLEOTIDE SEQUENCE [LARGE SCALE GENOMIC DNA]</scope>
    <source>
        <strain evidence="3">UBA12146</strain>
    </source>
</reference>
<dbReference type="EMBL" id="DNVO01000013">
    <property type="protein sequence ID" value="HBI35508.1"/>
    <property type="molecule type" value="Genomic_DNA"/>
</dbReference>
<evidence type="ECO:0000259" key="2">
    <source>
        <dbReference type="PROSITE" id="PS51781"/>
    </source>
</evidence>
<dbReference type="Pfam" id="PF08308">
    <property type="entry name" value="PEGA"/>
    <property type="match status" value="1"/>
</dbReference>
<dbReference type="Proteomes" id="UP000261706">
    <property type="component" value="Unassembled WGS sequence"/>
</dbReference>
<feature type="domain" description="SH3b" evidence="2">
    <location>
        <begin position="330"/>
        <end position="396"/>
    </location>
</feature>
<gene>
    <name evidence="3" type="ORF">DDY47_01055</name>
</gene>
<proteinExistence type="predicted"/>
<dbReference type="PANTHER" id="PTHR36194">
    <property type="entry name" value="S-LAYER-LIKE PROTEIN"/>
    <property type="match status" value="1"/>
</dbReference>
<evidence type="ECO:0000313" key="3">
    <source>
        <dbReference type="EMBL" id="HBI35508.1"/>
    </source>
</evidence>
<organism evidence="3 4">
    <name type="scientific">candidate division WWE3 bacterium</name>
    <dbReference type="NCBI Taxonomy" id="2053526"/>
    <lineage>
        <taxon>Bacteria</taxon>
        <taxon>Katanobacteria</taxon>
    </lineage>
</organism>
<accession>A0A354G3C0</accession>
<dbReference type="Pfam" id="PF08239">
    <property type="entry name" value="SH3_3"/>
    <property type="match status" value="1"/>
</dbReference>